<feature type="binding site" evidence="4">
    <location>
        <position position="64"/>
    </location>
    <ligand>
        <name>Mn(2+)</name>
        <dbReference type="ChEBI" id="CHEBI:29035"/>
        <label>1</label>
    </ligand>
</feature>
<evidence type="ECO:0000313" key="7">
    <source>
        <dbReference type="Proteomes" id="UP000002518"/>
    </source>
</evidence>
<dbReference type="Gene3D" id="3.40.800.10">
    <property type="entry name" value="Ureohydrolase domain"/>
    <property type="match status" value="1"/>
</dbReference>
<name>Q9YFC5_AERPE</name>
<evidence type="ECO:0000256" key="1">
    <source>
        <dbReference type="ARBA" id="ARBA00009227"/>
    </source>
</evidence>
<dbReference type="STRING" id="272557.APE_0316.1"/>
<evidence type="ECO:0000256" key="5">
    <source>
        <dbReference type="RuleBase" id="RU003684"/>
    </source>
</evidence>
<evidence type="ECO:0008006" key="8">
    <source>
        <dbReference type="Google" id="ProtNLM"/>
    </source>
</evidence>
<keyword evidence="2 4" id="KW-0479">Metal-binding</keyword>
<dbReference type="Proteomes" id="UP000002518">
    <property type="component" value="Chromosome"/>
</dbReference>
<dbReference type="InterPro" id="IPR020855">
    <property type="entry name" value="Ureohydrolase_Mn_BS"/>
</dbReference>
<dbReference type="PIRSF" id="PIRSF036979">
    <property type="entry name" value="Arginase"/>
    <property type="match status" value="1"/>
</dbReference>
<keyword evidence="7" id="KW-1185">Reference proteome</keyword>
<organism evidence="6 7">
    <name type="scientific">Aeropyrum pernix (strain ATCC 700893 / DSM 11879 / JCM 9820 / NBRC 100138 / K1)</name>
    <dbReference type="NCBI Taxonomy" id="272557"/>
    <lineage>
        <taxon>Archaea</taxon>
        <taxon>Thermoproteota</taxon>
        <taxon>Thermoprotei</taxon>
        <taxon>Desulfurococcales</taxon>
        <taxon>Desulfurococcaceae</taxon>
        <taxon>Aeropyrum</taxon>
    </lineage>
</organism>
<dbReference type="PIR" id="C72722">
    <property type="entry name" value="C72722"/>
</dbReference>
<dbReference type="eggNOG" id="arCOG01700">
    <property type="taxonomic scope" value="Archaea"/>
</dbReference>
<accession>Q9YFC5</accession>
<dbReference type="GO" id="GO:0046872">
    <property type="term" value="F:metal ion binding"/>
    <property type="evidence" value="ECO:0007669"/>
    <property type="project" value="UniProtKB-KW"/>
</dbReference>
<comment type="cofactor">
    <cofactor evidence="4">
        <name>Mn(2+)</name>
        <dbReference type="ChEBI" id="CHEBI:29035"/>
    </cofactor>
    <text evidence="4">Binds 2 manganese ions per subunit.</text>
</comment>
<gene>
    <name evidence="6" type="ordered locus">APE_0316.1</name>
</gene>
<dbReference type="Pfam" id="PF00491">
    <property type="entry name" value="Arginase"/>
    <property type="match status" value="1"/>
</dbReference>
<comment type="similarity">
    <text evidence="1">Belongs to the arginase family. Agmatinase subfamily.</text>
</comment>
<dbReference type="InterPro" id="IPR006035">
    <property type="entry name" value="Ureohydrolase"/>
</dbReference>
<feature type="binding site" evidence="4">
    <location>
        <position position="141"/>
    </location>
    <ligand>
        <name>Mn(2+)</name>
        <dbReference type="ChEBI" id="CHEBI:29035"/>
        <label>1</label>
    </ligand>
</feature>
<keyword evidence="3 5" id="KW-0378">Hydrolase</keyword>
<dbReference type="SUPFAM" id="SSF52768">
    <property type="entry name" value="Arginase/deacetylase"/>
    <property type="match status" value="1"/>
</dbReference>
<evidence type="ECO:0000256" key="3">
    <source>
        <dbReference type="ARBA" id="ARBA00022801"/>
    </source>
</evidence>
<dbReference type="PATRIC" id="fig|272557.25.peg.245"/>
<dbReference type="PROSITE" id="PS01053">
    <property type="entry name" value="ARGINASE_1"/>
    <property type="match status" value="1"/>
</dbReference>
<evidence type="ECO:0000256" key="4">
    <source>
        <dbReference type="PIRSR" id="PIRSR036979-1"/>
    </source>
</evidence>
<dbReference type="GO" id="GO:0033389">
    <property type="term" value="P:putrescine biosynthetic process from arginine, via agmatine"/>
    <property type="evidence" value="ECO:0007669"/>
    <property type="project" value="TreeGrafter"/>
</dbReference>
<feature type="binding site" evidence="4">
    <location>
        <position position="36"/>
    </location>
    <ligand>
        <name>Mn(2+)</name>
        <dbReference type="ChEBI" id="CHEBI:29035"/>
        <label>1</label>
    </ligand>
</feature>
<proteinExistence type="inferred from homology"/>
<feature type="binding site" evidence="4">
    <location>
        <position position="60"/>
    </location>
    <ligand>
        <name>Mn(2+)</name>
        <dbReference type="ChEBI" id="CHEBI:29035"/>
        <label>1</label>
    </ligand>
</feature>
<keyword evidence="4" id="KW-0464">Manganese</keyword>
<feature type="binding site" evidence="4">
    <location>
        <position position="143"/>
    </location>
    <ligand>
        <name>Mn(2+)</name>
        <dbReference type="ChEBI" id="CHEBI:29035"/>
        <label>1</label>
    </ligand>
</feature>
<sequence>MGDVTARSYREVVSAVEEKVASLRGGRLFIFLGGDHSITYATLRALRSFYRGRLGLVYLDAHPDLYDEYEGDRYSHACTLRRIVEEGFVDPRDVILAGVRAATPSQLDFAEKAGITVLGVEEAEDLAAYLKEGMPYYISYDLDVLDPAYAPGVGNPEPGGLSTREMVRIIKSLPEDVLAFDVVEASPPHDPSGLTLFTAAKIIRETLARARPPGWGEV</sequence>
<dbReference type="PANTHER" id="PTHR11358:SF26">
    <property type="entry name" value="GUANIDINO ACID HYDROLASE, MITOCHONDRIAL"/>
    <property type="match status" value="1"/>
</dbReference>
<dbReference type="EMBL" id="BA000002">
    <property type="protein sequence ID" value="BAA79271.2"/>
    <property type="molecule type" value="Genomic_DNA"/>
</dbReference>
<dbReference type="InterPro" id="IPR023696">
    <property type="entry name" value="Ureohydrolase_dom_sf"/>
</dbReference>
<dbReference type="PROSITE" id="PS51409">
    <property type="entry name" value="ARGINASE_2"/>
    <property type="match status" value="1"/>
</dbReference>
<dbReference type="KEGG" id="ape:APE_0316.1"/>
<dbReference type="EnsemblBacteria" id="BAA79271">
    <property type="protein sequence ID" value="BAA79271"/>
    <property type="gene ID" value="APE_0316.1"/>
</dbReference>
<evidence type="ECO:0000256" key="2">
    <source>
        <dbReference type="ARBA" id="ARBA00022723"/>
    </source>
</evidence>
<dbReference type="GO" id="GO:0008783">
    <property type="term" value="F:agmatinase activity"/>
    <property type="evidence" value="ECO:0007669"/>
    <property type="project" value="TreeGrafter"/>
</dbReference>
<evidence type="ECO:0000313" key="6">
    <source>
        <dbReference type="EMBL" id="BAA79271.2"/>
    </source>
</evidence>
<reference evidence="6 7" key="1">
    <citation type="journal article" date="1999" name="DNA Res.">
        <title>Complete genome sequence of an aerobic hyper-thermophilic crenarchaeon, Aeropyrum pernix K1.</title>
        <authorList>
            <person name="Kawarabayasi Y."/>
            <person name="Hino Y."/>
            <person name="Horikawa H."/>
            <person name="Yamazaki S."/>
            <person name="Haikawa Y."/>
            <person name="Jin-no K."/>
            <person name="Takahashi M."/>
            <person name="Sekine M."/>
            <person name="Baba S."/>
            <person name="Ankai A."/>
            <person name="Kosugi H."/>
            <person name="Hosoyama A."/>
            <person name="Fukui S."/>
            <person name="Nagai Y."/>
            <person name="Nishijima K."/>
            <person name="Nakazawa H."/>
            <person name="Takamiya M."/>
            <person name="Masuda S."/>
            <person name="Funahashi T."/>
            <person name="Tanaka T."/>
            <person name="Kudoh Y."/>
            <person name="Yamazaki J."/>
            <person name="Kushida N."/>
            <person name="Oguchi A."/>
            <person name="Aoki K."/>
            <person name="Kubota K."/>
            <person name="Nakamura Y."/>
            <person name="Nomura N."/>
            <person name="Sako Y."/>
            <person name="Kikuchi H."/>
        </authorList>
    </citation>
    <scope>NUCLEOTIDE SEQUENCE [LARGE SCALE GENOMIC DNA]</scope>
    <source>
        <strain evidence="7">ATCC 700893 / DSM 11879 / JCM 9820 / NBRC 100138 / K1</strain>
    </source>
</reference>
<dbReference type="AlphaFoldDB" id="Q9YFC5"/>
<protein>
    <recommendedName>
        <fullName evidence="8">Agmatinase</fullName>
    </recommendedName>
</protein>
<dbReference type="PANTHER" id="PTHR11358">
    <property type="entry name" value="ARGINASE/AGMATINASE"/>
    <property type="match status" value="1"/>
</dbReference>
<feature type="binding site" evidence="4">
    <location>
        <position position="62"/>
    </location>
    <ligand>
        <name>Mn(2+)</name>
        <dbReference type="ChEBI" id="CHEBI:29035"/>
        <label>1</label>
    </ligand>
</feature>